<sequence length="347" mass="38086">MKYMILCAVLILHGLHRVCLALQPSHILTCIGIVALVLIAFYPAYTNLEGGLDCTVTILADNILSLVVPAYNEAERLPLMLDVTLEYLNTNRKEITRLFNAVGGCRPSELLLQFEFIIVNDGSTDDTESVVRKYAAENVTNGDIVKLVSMHTNNGKGGAVKMGILKSSGQLCLMLDADGATDIADGLPKVLNGMKDLVGGNNRRGNASSFLPPAAVFGSRAHLEEESSASRSKIRTFLMHSFHLFVKILCSPRIKDTQCGFKLFTRSAAVLLFTNLHLRRWAFDTEVVVIAEKLDVSLAEVGVVWHEVEGSKLDADKITLAFVSLGMLRDMVCVRACYLLGIWTLKR</sequence>
<comment type="caution">
    <text evidence="15">The sequence shown here is derived from an EMBL/GenBank/DDBJ whole genome shotgun (WGS) entry which is preliminary data.</text>
</comment>
<evidence type="ECO:0000256" key="8">
    <source>
        <dbReference type="ARBA" id="ARBA00022824"/>
    </source>
</evidence>
<keyword evidence="11" id="KW-0472">Membrane</keyword>
<dbReference type="InterPro" id="IPR029044">
    <property type="entry name" value="Nucleotide-diphossugar_trans"/>
</dbReference>
<feature type="chain" id="PRO_5044894261" description="dolichyl-phosphate beta-glucosyltransferase" evidence="13">
    <location>
        <begin position="22"/>
        <end position="347"/>
    </location>
</feature>
<protein>
    <recommendedName>
        <fullName evidence="4">dolichyl-phosphate beta-glucosyltransferase</fullName>
        <ecNumber evidence="4">2.4.1.117</ecNumber>
    </recommendedName>
</protein>
<dbReference type="EC" id="2.4.1.117" evidence="4"/>
<comment type="pathway">
    <text evidence="2">Protein modification; protein glycosylation.</text>
</comment>
<evidence type="ECO:0000313" key="16">
    <source>
        <dbReference type="Proteomes" id="UP001530315"/>
    </source>
</evidence>
<dbReference type="SUPFAM" id="SSF53448">
    <property type="entry name" value="Nucleotide-diphospho-sugar transferases"/>
    <property type="match status" value="1"/>
</dbReference>
<comment type="catalytic activity">
    <reaction evidence="12">
        <text>a di-trans,poly-cis-dolichyl phosphate + UDP-alpha-D-glucose = a di-trans,poly-cis-dolichyl beta-D-glucosyl phosphate + UDP</text>
        <dbReference type="Rhea" id="RHEA:15401"/>
        <dbReference type="Rhea" id="RHEA-COMP:19498"/>
        <dbReference type="Rhea" id="RHEA-COMP:19502"/>
        <dbReference type="ChEBI" id="CHEBI:57525"/>
        <dbReference type="ChEBI" id="CHEBI:57683"/>
        <dbReference type="ChEBI" id="CHEBI:58223"/>
        <dbReference type="ChEBI" id="CHEBI:58885"/>
        <dbReference type="EC" id="2.4.1.117"/>
    </reaction>
    <physiologicalReaction direction="left-to-right" evidence="12">
        <dbReference type="Rhea" id="RHEA:15402"/>
    </physiologicalReaction>
</comment>
<dbReference type="InterPro" id="IPR001173">
    <property type="entry name" value="Glyco_trans_2-like"/>
</dbReference>
<evidence type="ECO:0000256" key="9">
    <source>
        <dbReference type="ARBA" id="ARBA00022968"/>
    </source>
</evidence>
<dbReference type="PANTHER" id="PTHR10859">
    <property type="entry name" value="GLYCOSYL TRANSFERASE"/>
    <property type="match status" value="1"/>
</dbReference>
<evidence type="ECO:0000256" key="7">
    <source>
        <dbReference type="ARBA" id="ARBA00022692"/>
    </source>
</evidence>
<dbReference type="Gene3D" id="3.90.550.10">
    <property type="entry name" value="Spore Coat Polysaccharide Biosynthesis Protein SpsA, Chain A"/>
    <property type="match status" value="1"/>
</dbReference>
<keyword evidence="6" id="KW-0808">Transferase</keyword>
<reference evidence="15 16" key="1">
    <citation type="submission" date="2024-10" db="EMBL/GenBank/DDBJ databases">
        <title>Updated reference genomes for cyclostephanoid diatoms.</title>
        <authorList>
            <person name="Roberts W.R."/>
            <person name="Alverson A.J."/>
        </authorList>
    </citation>
    <scope>NUCLEOTIDE SEQUENCE [LARGE SCALE GENOMIC DNA]</scope>
    <source>
        <strain evidence="15 16">AJA276-08</strain>
    </source>
</reference>
<dbReference type="Pfam" id="PF00535">
    <property type="entry name" value="Glycos_transf_2"/>
    <property type="match status" value="1"/>
</dbReference>
<dbReference type="GO" id="GO:0004581">
    <property type="term" value="F:dolichyl-phosphate beta-glucosyltransferase activity"/>
    <property type="evidence" value="ECO:0007669"/>
    <property type="project" value="UniProtKB-EC"/>
</dbReference>
<keyword evidence="13" id="KW-0732">Signal</keyword>
<dbReference type="GO" id="GO:0005789">
    <property type="term" value="C:endoplasmic reticulum membrane"/>
    <property type="evidence" value="ECO:0007669"/>
    <property type="project" value="UniProtKB-SubCell"/>
</dbReference>
<evidence type="ECO:0000256" key="12">
    <source>
        <dbReference type="ARBA" id="ARBA00045097"/>
    </source>
</evidence>
<evidence type="ECO:0000256" key="5">
    <source>
        <dbReference type="ARBA" id="ARBA00022676"/>
    </source>
</evidence>
<evidence type="ECO:0000256" key="4">
    <source>
        <dbReference type="ARBA" id="ARBA00012583"/>
    </source>
</evidence>
<keyword evidence="5" id="KW-0328">Glycosyltransferase</keyword>
<keyword evidence="8" id="KW-0256">Endoplasmic reticulum</keyword>
<feature type="domain" description="Glycosyltransferase 2-like" evidence="14">
    <location>
        <begin position="65"/>
        <end position="196"/>
    </location>
</feature>
<evidence type="ECO:0000313" key="15">
    <source>
        <dbReference type="EMBL" id="KAL3784467.1"/>
    </source>
</evidence>
<feature type="signal peptide" evidence="13">
    <location>
        <begin position="1"/>
        <end position="21"/>
    </location>
</feature>
<keyword evidence="10" id="KW-1133">Transmembrane helix</keyword>
<keyword evidence="7" id="KW-0812">Transmembrane</keyword>
<dbReference type="AlphaFoldDB" id="A0ABD3P8Z6"/>
<comment type="similarity">
    <text evidence="3">Belongs to the glycosyltransferase 2 family.</text>
</comment>
<organism evidence="15 16">
    <name type="scientific">Stephanodiscus triporus</name>
    <dbReference type="NCBI Taxonomy" id="2934178"/>
    <lineage>
        <taxon>Eukaryota</taxon>
        <taxon>Sar</taxon>
        <taxon>Stramenopiles</taxon>
        <taxon>Ochrophyta</taxon>
        <taxon>Bacillariophyta</taxon>
        <taxon>Coscinodiscophyceae</taxon>
        <taxon>Thalassiosirophycidae</taxon>
        <taxon>Stephanodiscales</taxon>
        <taxon>Stephanodiscaceae</taxon>
        <taxon>Stephanodiscus</taxon>
    </lineage>
</organism>
<keyword evidence="16" id="KW-1185">Reference proteome</keyword>
<dbReference type="EMBL" id="JALLAZ020000928">
    <property type="protein sequence ID" value="KAL3784467.1"/>
    <property type="molecule type" value="Genomic_DNA"/>
</dbReference>
<evidence type="ECO:0000256" key="2">
    <source>
        <dbReference type="ARBA" id="ARBA00004922"/>
    </source>
</evidence>
<evidence type="ECO:0000259" key="14">
    <source>
        <dbReference type="Pfam" id="PF00535"/>
    </source>
</evidence>
<gene>
    <name evidence="15" type="ORF">ACHAW5_004027</name>
</gene>
<dbReference type="CDD" id="cd04188">
    <property type="entry name" value="DPG_synthase"/>
    <property type="match status" value="1"/>
</dbReference>
<evidence type="ECO:0000256" key="11">
    <source>
        <dbReference type="ARBA" id="ARBA00023136"/>
    </source>
</evidence>
<evidence type="ECO:0000256" key="10">
    <source>
        <dbReference type="ARBA" id="ARBA00022989"/>
    </source>
</evidence>
<evidence type="ECO:0000256" key="6">
    <source>
        <dbReference type="ARBA" id="ARBA00022679"/>
    </source>
</evidence>
<name>A0ABD3P8Z6_9STRA</name>
<dbReference type="InterPro" id="IPR035518">
    <property type="entry name" value="DPG_synthase"/>
</dbReference>
<keyword evidence="9" id="KW-0735">Signal-anchor</keyword>
<evidence type="ECO:0000256" key="1">
    <source>
        <dbReference type="ARBA" id="ARBA00004389"/>
    </source>
</evidence>
<comment type="subcellular location">
    <subcellularLocation>
        <location evidence="1">Endoplasmic reticulum membrane</location>
        <topology evidence="1">Single-pass membrane protein</topology>
    </subcellularLocation>
</comment>
<evidence type="ECO:0000256" key="13">
    <source>
        <dbReference type="SAM" id="SignalP"/>
    </source>
</evidence>
<evidence type="ECO:0000256" key="3">
    <source>
        <dbReference type="ARBA" id="ARBA00006739"/>
    </source>
</evidence>
<dbReference type="Proteomes" id="UP001530315">
    <property type="component" value="Unassembled WGS sequence"/>
</dbReference>
<proteinExistence type="inferred from homology"/>
<accession>A0ABD3P8Z6</accession>
<dbReference type="PANTHER" id="PTHR10859:SF91">
    <property type="entry name" value="DOLICHYL-PHOSPHATE BETA-GLUCOSYLTRANSFERASE"/>
    <property type="match status" value="1"/>
</dbReference>